<dbReference type="OrthoDB" id="3261081at2759"/>
<dbReference type="InParanoid" id="A0A369KBN9"/>
<feature type="compositionally biased region" description="Pro residues" evidence="1">
    <location>
        <begin position="15"/>
        <end position="24"/>
    </location>
</feature>
<comment type="caution">
    <text evidence="2">The sequence shown here is derived from an EMBL/GenBank/DDBJ whole genome shotgun (WGS) entry which is preliminary data.</text>
</comment>
<name>A0A369KBN9_HYPMA</name>
<feature type="region of interest" description="Disordered" evidence="1">
    <location>
        <begin position="49"/>
        <end position="75"/>
    </location>
</feature>
<protein>
    <submittedName>
        <fullName evidence="2">Uncharacterized protein</fullName>
    </submittedName>
</protein>
<evidence type="ECO:0000313" key="3">
    <source>
        <dbReference type="Proteomes" id="UP000076154"/>
    </source>
</evidence>
<gene>
    <name evidence="2" type="ORF">Hypma_005916</name>
</gene>
<dbReference type="STRING" id="39966.A0A369KBN9"/>
<evidence type="ECO:0000313" key="2">
    <source>
        <dbReference type="EMBL" id="RDB30850.1"/>
    </source>
</evidence>
<evidence type="ECO:0000256" key="1">
    <source>
        <dbReference type="SAM" id="MobiDB-lite"/>
    </source>
</evidence>
<reference evidence="2" key="1">
    <citation type="submission" date="2018-04" db="EMBL/GenBank/DDBJ databases">
        <title>Whole genome sequencing of Hypsizygus marmoreus.</title>
        <authorList>
            <person name="Choi I.-G."/>
            <person name="Min B."/>
            <person name="Kim J.-G."/>
            <person name="Kim S."/>
            <person name="Oh Y.-L."/>
            <person name="Kong W.-S."/>
            <person name="Park H."/>
            <person name="Jeong J."/>
            <person name="Song E.-S."/>
        </authorList>
    </citation>
    <scope>NUCLEOTIDE SEQUENCE [LARGE SCALE GENOMIC DNA]</scope>
    <source>
        <strain evidence="2">51987-8</strain>
    </source>
</reference>
<dbReference type="AlphaFoldDB" id="A0A369KBN9"/>
<feature type="region of interest" description="Disordered" evidence="1">
    <location>
        <begin position="1"/>
        <end position="30"/>
    </location>
</feature>
<dbReference type="EMBL" id="LUEZ02000004">
    <property type="protein sequence ID" value="RDB30850.1"/>
    <property type="molecule type" value="Genomic_DNA"/>
</dbReference>
<sequence length="174" mass="19233">MHFRVRSASGNSIPQPQPSPPPSPSKTMPLSISGVANMFLKMRHSPERVKPHHIECSSGEPQSHPDVTESSSGKTGPFQLTETFVCRDAVNMFTLLAATRDTLLKYAIRLGSNTLVDEQWKYTICGPKHATYKIQITYTACTVRSTKSDPHKPVALDKVTCVPGCMTILQRNHD</sequence>
<dbReference type="Proteomes" id="UP000076154">
    <property type="component" value="Unassembled WGS sequence"/>
</dbReference>
<accession>A0A369KBN9</accession>
<proteinExistence type="predicted"/>
<organism evidence="2 3">
    <name type="scientific">Hypsizygus marmoreus</name>
    <name type="common">White beech mushroom</name>
    <name type="synonym">Agaricus marmoreus</name>
    <dbReference type="NCBI Taxonomy" id="39966"/>
    <lineage>
        <taxon>Eukaryota</taxon>
        <taxon>Fungi</taxon>
        <taxon>Dikarya</taxon>
        <taxon>Basidiomycota</taxon>
        <taxon>Agaricomycotina</taxon>
        <taxon>Agaricomycetes</taxon>
        <taxon>Agaricomycetidae</taxon>
        <taxon>Agaricales</taxon>
        <taxon>Tricholomatineae</taxon>
        <taxon>Lyophyllaceae</taxon>
        <taxon>Hypsizygus</taxon>
    </lineage>
</organism>
<keyword evidence="3" id="KW-1185">Reference proteome</keyword>